<dbReference type="Proteomes" id="UP000789860">
    <property type="component" value="Unassembled WGS sequence"/>
</dbReference>
<sequence>MYYAKKKNENSNITDNLVANQSTKTNNQKQYHECGKNKIENSKRKYPQYNAKLPSLAETQQENEQTIIKTKDSTKPLIFRPYKPNTSISDKFINPISITQKFKPQDSVNISDILVPDPLPINPNSIDNVRKVLDHIQKICRISSGIREWIVVVCDGIPYHYVQKFKNKYPKIILLPGPLHEKMNMLKAFVELNWYNVKY</sequence>
<protein>
    <submittedName>
        <fullName evidence="1">7153_t:CDS:1</fullName>
    </submittedName>
</protein>
<evidence type="ECO:0000313" key="1">
    <source>
        <dbReference type="EMBL" id="CAG8638892.1"/>
    </source>
</evidence>
<name>A0ACA9NCV2_9GLOM</name>
<reference evidence="1" key="1">
    <citation type="submission" date="2021-06" db="EMBL/GenBank/DDBJ databases">
        <authorList>
            <person name="Kallberg Y."/>
            <person name="Tangrot J."/>
            <person name="Rosling A."/>
        </authorList>
    </citation>
    <scope>NUCLEOTIDE SEQUENCE</scope>
    <source>
        <strain evidence="1">AU212A</strain>
    </source>
</reference>
<organism evidence="1 2">
    <name type="scientific">Scutellospora calospora</name>
    <dbReference type="NCBI Taxonomy" id="85575"/>
    <lineage>
        <taxon>Eukaryota</taxon>
        <taxon>Fungi</taxon>
        <taxon>Fungi incertae sedis</taxon>
        <taxon>Mucoromycota</taxon>
        <taxon>Glomeromycotina</taxon>
        <taxon>Glomeromycetes</taxon>
        <taxon>Diversisporales</taxon>
        <taxon>Gigasporaceae</taxon>
        <taxon>Scutellospora</taxon>
    </lineage>
</organism>
<comment type="caution">
    <text evidence="1">The sequence shown here is derived from an EMBL/GenBank/DDBJ whole genome shotgun (WGS) entry which is preliminary data.</text>
</comment>
<dbReference type="EMBL" id="CAJVPM010021178">
    <property type="protein sequence ID" value="CAG8638892.1"/>
    <property type="molecule type" value="Genomic_DNA"/>
</dbReference>
<accession>A0ACA9NCV2</accession>
<evidence type="ECO:0000313" key="2">
    <source>
        <dbReference type="Proteomes" id="UP000789860"/>
    </source>
</evidence>
<gene>
    <name evidence="1" type="ORF">SCALOS_LOCUS8249</name>
</gene>
<proteinExistence type="predicted"/>
<keyword evidence="2" id="KW-1185">Reference proteome</keyword>